<protein>
    <submittedName>
        <fullName evidence="4">Uncharacterized protein</fullName>
    </submittedName>
</protein>
<keyword evidence="1" id="KW-0521">NADP</keyword>
<dbReference type="PANTHER" id="PTHR42898">
    <property type="entry name" value="TROPINONE REDUCTASE"/>
    <property type="match status" value="1"/>
</dbReference>
<keyword evidence="5" id="KW-1185">Reference proteome</keyword>
<accession>A0A9Q1KQL6</accession>
<dbReference type="GO" id="GO:0016491">
    <property type="term" value="F:oxidoreductase activity"/>
    <property type="evidence" value="ECO:0007669"/>
    <property type="project" value="UniProtKB-KW"/>
</dbReference>
<comment type="caution">
    <text evidence="4">The sequence shown here is derived from an EMBL/GenBank/DDBJ whole genome shotgun (WGS) entry which is preliminary data.</text>
</comment>
<dbReference type="PANTHER" id="PTHR42898:SF6">
    <property type="entry name" value="NADP-DEPENDENT MANNITOL DEHYDROGENASE"/>
    <property type="match status" value="1"/>
</dbReference>
<dbReference type="InterPro" id="IPR002347">
    <property type="entry name" value="SDR_fam"/>
</dbReference>
<dbReference type="Pfam" id="PF00106">
    <property type="entry name" value="adh_short"/>
    <property type="match status" value="1"/>
</dbReference>
<proteinExistence type="predicted"/>
<sequence length="161" mass="17389">MTTLVTGSTKGIGHAIVEELANLGAAVHICACNETRLKTYLMDWKAKGLCVNGSICDVNNASGLVCKDTTAEDFSTVISLNFHSAFHPSQRAHPMLKASNASSIIFISSIASCFALILVLCMEIQRLKGKRFPSKWVGAINRLAKNLACEWAKHKVNDVAP</sequence>
<name>A0A9Q1KQL6_9CARY</name>
<keyword evidence="3" id="KW-0812">Transmembrane</keyword>
<evidence type="ECO:0000256" key="1">
    <source>
        <dbReference type="ARBA" id="ARBA00022857"/>
    </source>
</evidence>
<evidence type="ECO:0000313" key="5">
    <source>
        <dbReference type="Proteomes" id="UP001153076"/>
    </source>
</evidence>
<dbReference type="InterPro" id="IPR036291">
    <property type="entry name" value="NAD(P)-bd_dom_sf"/>
</dbReference>
<feature type="transmembrane region" description="Helical" evidence="3">
    <location>
        <begin position="101"/>
        <end position="121"/>
    </location>
</feature>
<evidence type="ECO:0000256" key="3">
    <source>
        <dbReference type="SAM" id="Phobius"/>
    </source>
</evidence>
<dbReference type="InterPro" id="IPR045000">
    <property type="entry name" value="TR"/>
</dbReference>
<dbReference type="EMBL" id="JAKOGI010000047">
    <property type="protein sequence ID" value="KAJ8446912.1"/>
    <property type="molecule type" value="Genomic_DNA"/>
</dbReference>
<dbReference type="Proteomes" id="UP001153076">
    <property type="component" value="Unassembled WGS sequence"/>
</dbReference>
<gene>
    <name evidence="4" type="ORF">Cgig2_013213</name>
</gene>
<dbReference type="AlphaFoldDB" id="A0A9Q1KQL6"/>
<keyword evidence="3" id="KW-1133">Transmembrane helix</keyword>
<dbReference type="OrthoDB" id="417891at2759"/>
<reference evidence="4" key="1">
    <citation type="submission" date="2022-04" db="EMBL/GenBank/DDBJ databases">
        <title>Carnegiea gigantea Genome sequencing and assembly v2.</title>
        <authorList>
            <person name="Copetti D."/>
            <person name="Sanderson M.J."/>
            <person name="Burquez A."/>
            <person name="Wojciechowski M.F."/>
        </authorList>
    </citation>
    <scope>NUCLEOTIDE SEQUENCE</scope>
    <source>
        <strain evidence="4">SGP5-SGP5p</strain>
        <tissue evidence="4">Aerial part</tissue>
    </source>
</reference>
<keyword evidence="3" id="KW-0472">Membrane</keyword>
<organism evidence="4 5">
    <name type="scientific">Carnegiea gigantea</name>
    <dbReference type="NCBI Taxonomy" id="171969"/>
    <lineage>
        <taxon>Eukaryota</taxon>
        <taxon>Viridiplantae</taxon>
        <taxon>Streptophyta</taxon>
        <taxon>Embryophyta</taxon>
        <taxon>Tracheophyta</taxon>
        <taxon>Spermatophyta</taxon>
        <taxon>Magnoliopsida</taxon>
        <taxon>eudicotyledons</taxon>
        <taxon>Gunneridae</taxon>
        <taxon>Pentapetalae</taxon>
        <taxon>Caryophyllales</taxon>
        <taxon>Cactineae</taxon>
        <taxon>Cactaceae</taxon>
        <taxon>Cactoideae</taxon>
        <taxon>Echinocereeae</taxon>
        <taxon>Carnegiea</taxon>
    </lineage>
</organism>
<evidence type="ECO:0000313" key="4">
    <source>
        <dbReference type="EMBL" id="KAJ8446912.1"/>
    </source>
</evidence>
<dbReference type="SUPFAM" id="SSF51735">
    <property type="entry name" value="NAD(P)-binding Rossmann-fold domains"/>
    <property type="match status" value="1"/>
</dbReference>
<dbReference type="PRINTS" id="PR00081">
    <property type="entry name" value="GDHRDH"/>
</dbReference>
<dbReference type="Gene3D" id="3.40.50.720">
    <property type="entry name" value="NAD(P)-binding Rossmann-like Domain"/>
    <property type="match status" value="2"/>
</dbReference>
<evidence type="ECO:0000256" key="2">
    <source>
        <dbReference type="ARBA" id="ARBA00023002"/>
    </source>
</evidence>
<keyword evidence="2" id="KW-0560">Oxidoreductase</keyword>